<comment type="caution">
    <text evidence="4">The sequence shown here is derived from an EMBL/GenBank/DDBJ whole genome shotgun (WGS) entry which is preliminary data.</text>
</comment>
<keyword evidence="1" id="KW-0677">Repeat</keyword>
<dbReference type="PANTHER" id="PTHR24251">
    <property type="entry name" value="OVOCHYMASE-RELATED"/>
    <property type="match status" value="1"/>
</dbReference>
<dbReference type="InterPro" id="IPR035914">
    <property type="entry name" value="Sperma_CUB_dom_sf"/>
</dbReference>
<dbReference type="CDD" id="cd00041">
    <property type="entry name" value="CUB"/>
    <property type="match status" value="2"/>
</dbReference>
<dbReference type="Gene3D" id="2.60.120.290">
    <property type="entry name" value="Spermadhesin, CUB domain"/>
    <property type="match status" value="2"/>
</dbReference>
<dbReference type="InterPro" id="IPR026444">
    <property type="entry name" value="Secre_tail"/>
</dbReference>
<sequence>MCLLLACLGLQASAQTYQMPTSGSASITTCSGTLYDSGGANGPYTNGENSTLTISPAISGNKIRLIFSQFEVESGYDRLFVYDGASTSAPLLGSFDSNFPPGTLYASNATGALTLRLTSDGVVNLNGFTAAVGCVTSVPQADLAVQGAVVTPGSTVAGGSVNVSSNVVNLAGVTASSSNLGYYLSTNNTLDAGDVLLGSSFGGALAAGQSSSRLTQVFVPASTTPGSYFVLFVADHQNQVNESNETNNVAAAALVVTQPAVDLVIQQPGLNPAVTTPGAFVNFACSIFNQGNATAASSSVGYYLSTNTTLDANDQLLTASFGGTLTPGFPSSRFAGINIPASTTPGSYFVLYVADYQNQVSETNESNNVASVQLVVTTPNVDLLVQQEQLSPSSVTAGNAVSAGAFVFNQGTTAAASSSVGFYLSTDTNLDANDQLLSAASGTTLGASQTSYRSATLTIPSATAAGNYFVLFVADHLNQVSEADETNNVRSRPLTVLPASVDLVMQQPSIAPTTTQAGALVNAYSIIYNQGNSTASSSTVGYYLSTNATLDAADVLLSQTTGFTLFGFSSSSRYGSFNVPASTAPGNYFVLFVADPLNQVTETNENNNVASAPLTVAPSGVDLAVQQEQLFNSTATAGTTVGVAAYVVNLGNLTAATSNLGYYLSTNTTFDSGDQLMGSSTGGQLFGGGSSYRSTNITVPAGTAPGNYYVLFVADHLNQVSEVDENNNVRSRFLTIITPNVDLAMYQPSVNPQTTASGNTVGTFVTIFNQGNTQALSSNVGYYLSTNATLDASDVLLSQSTNGGPLNANSSSSRSVNVLIPANTAVGSYFVLFVADPLNQVTETNENNNVVSAQLTVVAPGVDLTVQQPFLSRVSAAAGATLQTNATVVNQGTTTANNSTLGYYLSTDVTLSANDVAIGTTPVFPVTAGNGQVVYGSVTIPAATTPGSYFVLFAADATNIISETNEQNNVANIPLTITAPFNGLVVPYLSQASVTTCSNTVYDHGGTDDYDNGASGTLVINPATAGAKVRLTFTLFSLENGFDYVRVYDGPTAQAPQLGSFTGTANPGVITASAQNTSGALTIVFTTDGSVTSAGFEATISCFTTALPDLTITQASATPTTVASGGQMTASFTISNIGPGIAGSSPVSYFLSTNTTLDASDRLIGTIGGGSLSNGQTVSRSSPVTVPSNVATGAYYLLCVADGGGVVPETNENNNVATPIAITVQGAAPDLALSSPTVAPGTVAAGNVVVTTCFHENLGQVDAGVHTLAYYLSTDNQLSANDVLLRSVSYTAMAAGAGNTRSNTVTVPAGTVPGNYFLLYVVDAQSQITESNEQNNLVSRPLVVTVGTAVREQTAGFAIGLYPNPVVNGQDFAVHFAGQGANTEAELTLLNSVGQVVSRRQVTLRPGAAPVVFDTDGLAHGVYTLRISGKNLNAVRRVVFH</sequence>
<dbReference type="InterPro" id="IPR011635">
    <property type="entry name" value="CARDB"/>
</dbReference>
<dbReference type="SUPFAM" id="SSF49854">
    <property type="entry name" value="Spermadhesin, CUB domain"/>
    <property type="match status" value="2"/>
</dbReference>
<evidence type="ECO:0000313" key="4">
    <source>
        <dbReference type="EMBL" id="GAA4377124.1"/>
    </source>
</evidence>
<keyword evidence="2" id="KW-1015">Disulfide bond</keyword>
<dbReference type="InterPro" id="IPR000859">
    <property type="entry name" value="CUB_dom"/>
</dbReference>
<dbReference type="NCBIfam" id="TIGR04183">
    <property type="entry name" value="Por_Secre_tail"/>
    <property type="match status" value="1"/>
</dbReference>
<proteinExistence type="predicted"/>
<feature type="domain" description="CUB" evidence="3">
    <location>
        <begin position="21"/>
        <end position="135"/>
    </location>
</feature>
<evidence type="ECO:0000259" key="3">
    <source>
        <dbReference type="PROSITE" id="PS01180"/>
    </source>
</evidence>
<reference evidence="5" key="1">
    <citation type="journal article" date="2019" name="Int. J. Syst. Evol. Microbiol.">
        <title>The Global Catalogue of Microorganisms (GCM) 10K type strain sequencing project: providing services to taxonomists for standard genome sequencing and annotation.</title>
        <authorList>
            <consortium name="The Broad Institute Genomics Platform"/>
            <consortium name="The Broad Institute Genome Sequencing Center for Infectious Disease"/>
            <person name="Wu L."/>
            <person name="Ma J."/>
        </authorList>
    </citation>
    <scope>NUCLEOTIDE SEQUENCE [LARGE SCALE GENOMIC DNA]</scope>
    <source>
        <strain evidence="5">JCM 17924</strain>
    </source>
</reference>
<evidence type="ECO:0000256" key="2">
    <source>
        <dbReference type="ARBA" id="ARBA00023157"/>
    </source>
</evidence>
<protein>
    <recommendedName>
        <fullName evidence="3">CUB domain-containing protein</fullName>
    </recommendedName>
</protein>
<dbReference type="Pfam" id="PF00431">
    <property type="entry name" value="CUB"/>
    <property type="match status" value="2"/>
</dbReference>
<accession>A0ABP8IWE1</accession>
<dbReference type="Pfam" id="PF07705">
    <property type="entry name" value="CARDB"/>
    <property type="match status" value="9"/>
</dbReference>
<dbReference type="PANTHER" id="PTHR24251:SF37">
    <property type="entry name" value="CUB DOMAIN-CONTAINING PROTEIN"/>
    <property type="match status" value="1"/>
</dbReference>
<name>A0ABP8IWE1_9BACT</name>
<evidence type="ECO:0000313" key="5">
    <source>
        <dbReference type="Proteomes" id="UP001500454"/>
    </source>
</evidence>
<dbReference type="PROSITE" id="PS01180">
    <property type="entry name" value="CUB"/>
    <property type="match status" value="2"/>
</dbReference>
<dbReference type="Gene3D" id="2.60.40.10">
    <property type="entry name" value="Immunoglobulins"/>
    <property type="match status" value="9"/>
</dbReference>
<evidence type="ECO:0000256" key="1">
    <source>
        <dbReference type="ARBA" id="ARBA00022737"/>
    </source>
</evidence>
<gene>
    <name evidence="4" type="ORF">GCM10023186_11680</name>
</gene>
<dbReference type="EMBL" id="BAABHA010000002">
    <property type="protein sequence ID" value="GAA4377124.1"/>
    <property type="molecule type" value="Genomic_DNA"/>
</dbReference>
<dbReference type="Proteomes" id="UP001500454">
    <property type="component" value="Unassembled WGS sequence"/>
</dbReference>
<organism evidence="4 5">
    <name type="scientific">Hymenobacter koreensis</name>
    <dbReference type="NCBI Taxonomy" id="1084523"/>
    <lineage>
        <taxon>Bacteria</taxon>
        <taxon>Pseudomonadati</taxon>
        <taxon>Bacteroidota</taxon>
        <taxon>Cytophagia</taxon>
        <taxon>Cytophagales</taxon>
        <taxon>Hymenobacteraceae</taxon>
        <taxon>Hymenobacter</taxon>
    </lineage>
</organism>
<dbReference type="InterPro" id="IPR013783">
    <property type="entry name" value="Ig-like_fold"/>
</dbReference>
<dbReference type="SMART" id="SM00042">
    <property type="entry name" value="CUB"/>
    <property type="match status" value="2"/>
</dbReference>
<feature type="domain" description="CUB" evidence="3">
    <location>
        <begin position="997"/>
        <end position="1103"/>
    </location>
</feature>
<keyword evidence="5" id="KW-1185">Reference proteome</keyword>